<keyword evidence="3" id="KW-1185">Reference proteome</keyword>
<feature type="domain" description="TRASH" evidence="1">
    <location>
        <begin position="273"/>
        <end position="311"/>
    </location>
</feature>
<organism evidence="2 3">
    <name type="scientific">Ktedonobacter racemifer DSM 44963</name>
    <dbReference type="NCBI Taxonomy" id="485913"/>
    <lineage>
        <taxon>Bacteria</taxon>
        <taxon>Bacillati</taxon>
        <taxon>Chloroflexota</taxon>
        <taxon>Ktedonobacteria</taxon>
        <taxon>Ktedonobacterales</taxon>
        <taxon>Ktedonobacteraceae</taxon>
        <taxon>Ktedonobacter</taxon>
    </lineage>
</organism>
<dbReference type="PANTHER" id="PTHR30388:SF4">
    <property type="entry name" value="MOLYBDENUM COFACTOR INSERTION CHAPERONE PAOD"/>
    <property type="match status" value="1"/>
</dbReference>
<dbReference type="GO" id="GO:0016491">
    <property type="term" value="F:oxidoreductase activity"/>
    <property type="evidence" value="ECO:0007669"/>
    <property type="project" value="InterPro"/>
</dbReference>
<dbReference type="InParanoid" id="D6TQ72"/>
<dbReference type="RefSeq" id="WP_007909427.1">
    <property type="nucleotide sequence ID" value="NZ_ADVG01000002.1"/>
</dbReference>
<dbReference type="OrthoDB" id="9809270at2"/>
<proteinExistence type="predicted"/>
<dbReference type="AlphaFoldDB" id="D6TQ72"/>
<dbReference type="EMBL" id="ADVG01000002">
    <property type="protein sequence ID" value="EFH85720.1"/>
    <property type="molecule type" value="Genomic_DNA"/>
</dbReference>
<dbReference type="InterPro" id="IPR052698">
    <property type="entry name" value="MoCofactor_Util/Proc"/>
</dbReference>
<dbReference type="InterPro" id="IPR009078">
    <property type="entry name" value="Ferritin-like_SF"/>
</dbReference>
<dbReference type="Pfam" id="PF13478">
    <property type="entry name" value="XdhC_C"/>
    <property type="match status" value="1"/>
</dbReference>
<comment type="caution">
    <text evidence="2">The sequence shown here is derived from an EMBL/GenBank/DDBJ whole genome shotgun (WGS) entry which is preliminary data.</text>
</comment>
<dbReference type="Proteomes" id="UP000004508">
    <property type="component" value="Unassembled WGS sequence"/>
</dbReference>
<dbReference type="Pfam" id="PF02625">
    <property type="entry name" value="XdhC_CoxI"/>
    <property type="match status" value="1"/>
</dbReference>
<gene>
    <name evidence="2" type="ORF">Krac_6952</name>
</gene>
<accession>D6TQ72</accession>
<dbReference type="PANTHER" id="PTHR30388">
    <property type="entry name" value="ALDEHYDE OXIDOREDUCTASE MOLYBDENUM COFACTOR ASSEMBLY PROTEIN"/>
    <property type="match status" value="1"/>
</dbReference>
<sequence>MSSTHTLLELAHQLEQAGKPFVIATVVWCERPTSAKPGARAIIEADGHITGWIGGSCAQPVVVREAVRALREGGEPSLLRLGAPVTVGIHRDVRAFPMSCASGGILEIYMEPHLPQPQLILVGDSPVVAALSQLAPVLDFAVTHLNHTDLSQVPIDQRTLIVVATHGQYDEDVLTQALQSPAAYVGMVASHRRADACRSYLRMSGLEERQIARLKAPAGLDIGAMTPEEIASSILAELVQVRRQSILMEGGGENVAAEGQDSLSSAVHSTALDPVCGMMVEIANARHLSTYNGRNVYFCCPACKRLFEANPEEYLVQSER</sequence>
<evidence type="ECO:0000313" key="2">
    <source>
        <dbReference type="EMBL" id="EFH85720.1"/>
    </source>
</evidence>
<dbReference type="InterPro" id="IPR003777">
    <property type="entry name" value="XdhC_CoxI"/>
</dbReference>
<name>D6TQ72_KTERA</name>
<dbReference type="Gene3D" id="3.40.50.720">
    <property type="entry name" value="NAD(P)-binding Rossmann-like Domain"/>
    <property type="match status" value="1"/>
</dbReference>
<dbReference type="InterPro" id="IPR012348">
    <property type="entry name" value="RNR-like"/>
</dbReference>
<dbReference type="SUPFAM" id="SSF47240">
    <property type="entry name" value="Ferritin-like"/>
    <property type="match status" value="1"/>
</dbReference>
<dbReference type="STRING" id="485913.Krac_6952"/>
<dbReference type="eggNOG" id="COG3350">
    <property type="taxonomic scope" value="Bacteria"/>
</dbReference>
<dbReference type="InterPro" id="IPR027051">
    <property type="entry name" value="XdhC_Rossmann_dom"/>
</dbReference>
<dbReference type="eggNOG" id="COG1975">
    <property type="taxonomic scope" value="Bacteria"/>
</dbReference>
<evidence type="ECO:0000313" key="3">
    <source>
        <dbReference type="Proteomes" id="UP000004508"/>
    </source>
</evidence>
<dbReference type="Pfam" id="PF04945">
    <property type="entry name" value="YHS"/>
    <property type="match status" value="1"/>
</dbReference>
<reference evidence="2 3" key="1">
    <citation type="journal article" date="2011" name="Stand. Genomic Sci.">
        <title>Non-contiguous finished genome sequence and contextual data of the filamentous soil bacterium Ktedonobacter racemifer type strain (SOSP1-21).</title>
        <authorList>
            <person name="Chang Y.J."/>
            <person name="Land M."/>
            <person name="Hauser L."/>
            <person name="Chertkov O."/>
            <person name="Del Rio T.G."/>
            <person name="Nolan M."/>
            <person name="Copeland A."/>
            <person name="Tice H."/>
            <person name="Cheng J.F."/>
            <person name="Lucas S."/>
            <person name="Han C."/>
            <person name="Goodwin L."/>
            <person name="Pitluck S."/>
            <person name="Ivanova N."/>
            <person name="Ovchinikova G."/>
            <person name="Pati A."/>
            <person name="Chen A."/>
            <person name="Palaniappan K."/>
            <person name="Mavromatis K."/>
            <person name="Liolios K."/>
            <person name="Brettin T."/>
            <person name="Fiebig A."/>
            <person name="Rohde M."/>
            <person name="Abt B."/>
            <person name="Goker M."/>
            <person name="Detter J.C."/>
            <person name="Woyke T."/>
            <person name="Bristow J."/>
            <person name="Eisen J.A."/>
            <person name="Markowitz V."/>
            <person name="Hugenholtz P."/>
            <person name="Kyrpides N.C."/>
            <person name="Klenk H.P."/>
            <person name="Lapidus A."/>
        </authorList>
    </citation>
    <scope>NUCLEOTIDE SEQUENCE [LARGE SCALE GENOMIC DNA]</scope>
    <source>
        <strain evidence="3">DSM 44963</strain>
    </source>
</reference>
<dbReference type="InterPro" id="IPR011017">
    <property type="entry name" value="TRASH_dom"/>
</dbReference>
<dbReference type="InterPro" id="IPR007029">
    <property type="entry name" value="YHS_dom"/>
</dbReference>
<protein>
    <recommendedName>
        <fullName evidence="1">TRASH domain-containing protein</fullName>
    </recommendedName>
</protein>
<dbReference type="Gene3D" id="1.10.620.20">
    <property type="entry name" value="Ribonucleotide Reductase, subunit A"/>
    <property type="match status" value="1"/>
</dbReference>
<dbReference type="SMART" id="SM00746">
    <property type="entry name" value="TRASH"/>
    <property type="match status" value="1"/>
</dbReference>
<evidence type="ECO:0000259" key="1">
    <source>
        <dbReference type="SMART" id="SM00746"/>
    </source>
</evidence>